<dbReference type="Pfam" id="PF12840">
    <property type="entry name" value="HTH_20"/>
    <property type="match status" value="1"/>
</dbReference>
<dbReference type="InterPro" id="IPR011991">
    <property type="entry name" value="ArsR-like_HTH"/>
</dbReference>
<dbReference type="SMART" id="SM00418">
    <property type="entry name" value="HTH_ARSR"/>
    <property type="match status" value="1"/>
</dbReference>
<dbReference type="InterPro" id="IPR001845">
    <property type="entry name" value="HTH_ArsR_DNA-bd_dom"/>
</dbReference>
<gene>
    <name evidence="2" type="ORF">LRP50_11375</name>
</gene>
<dbReference type="InterPro" id="IPR036390">
    <property type="entry name" value="WH_DNA-bd_sf"/>
</dbReference>
<keyword evidence="3" id="KW-1185">Reference proteome</keyword>
<feature type="domain" description="HTH arsR-type" evidence="1">
    <location>
        <begin position="1"/>
        <end position="92"/>
    </location>
</feature>
<dbReference type="PANTHER" id="PTHR39168:SF1">
    <property type="entry name" value="TRANSCRIPTIONAL REGULATORY PROTEIN"/>
    <property type="match status" value="1"/>
</dbReference>
<protein>
    <submittedName>
        <fullName evidence="2">Winged helix-turn-helix domain-containing protein</fullName>
    </submittedName>
</protein>
<evidence type="ECO:0000259" key="1">
    <source>
        <dbReference type="PROSITE" id="PS50987"/>
    </source>
</evidence>
<dbReference type="Proteomes" id="UP001149400">
    <property type="component" value="Unassembled WGS sequence"/>
</dbReference>
<dbReference type="SUPFAM" id="SSF46785">
    <property type="entry name" value="Winged helix' DNA-binding domain"/>
    <property type="match status" value="1"/>
</dbReference>
<dbReference type="PROSITE" id="PS50987">
    <property type="entry name" value="HTH_ARSR_2"/>
    <property type="match status" value="1"/>
</dbReference>
<organism evidence="2 3">
    <name type="scientific">Enterovibrio gelatinilyticus</name>
    <dbReference type="NCBI Taxonomy" id="2899819"/>
    <lineage>
        <taxon>Bacteria</taxon>
        <taxon>Pseudomonadati</taxon>
        <taxon>Pseudomonadota</taxon>
        <taxon>Gammaproteobacteria</taxon>
        <taxon>Vibrionales</taxon>
        <taxon>Vibrionaceae</taxon>
        <taxon>Enterovibrio</taxon>
    </lineage>
</organism>
<dbReference type="InterPro" id="IPR036388">
    <property type="entry name" value="WH-like_DNA-bd_sf"/>
</dbReference>
<dbReference type="EMBL" id="JAJUBC010000011">
    <property type="protein sequence ID" value="MDD1793731.1"/>
    <property type="molecule type" value="Genomic_DNA"/>
</dbReference>
<dbReference type="RefSeq" id="WP_274164581.1">
    <property type="nucleotide sequence ID" value="NZ_JAJUBC010000011.1"/>
</dbReference>
<dbReference type="InterPro" id="IPR052543">
    <property type="entry name" value="HTH_Metal-responsive_Reg"/>
</dbReference>
<dbReference type="CDD" id="cd00090">
    <property type="entry name" value="HTH_ARSR"/>
    <property type="match status" value="1"/>
</dbReference>
<proteinExistence type="predicted"/>
<sequence length="232" mass="25612">MEPNITHIASLIADDARSKMLIALLGGKALTATELALEANITPQTASSHLAKLVVGDLLVVRKQGRHKYFQLANYQVAELLEQLMNITVPLTMVPTGPNDPSLRHARVCYDHLAGEVAVRLYDALVAQDLIVDAHIEATLTEQGRQFFQSLGADIVELEKQKRPLCKACIDWSERRTHLAGSLGKWLLNDALDKDWLVRIPDSRVVTLTPSGIRAFSKIYNIQLSVVPCKTG</sequence>
<evidence type="ECO:0000313" key="3">
    <source>
        <dbReference type="Proteomes" id="UP001149400"/>
    </source>
</evidence>
<evidence type="ECO:0000313" key="2">
    <source>
        <dbReference type="EMBL" id="MDD1793731.1"/>
    </source>
</evidence>
<dbReference type="PANTHER" id="PTHR39168">
    <property type="entry name" value="TRANSCRIPTIONAL REGULATOR-RELATED"/>
    <property type="match status" value="1"/>
</dbReference>
<reference evidence="2" key="1">
    <citation type="submission" date="2021-12" db="EMBL/GenBank/DDBJ databases">
        <title>Enterovibrio ZSDZ35 sp. nov. and Enterovibrio ZSDZ42 sp. nov., isolated from coastal seawater in Qingdao.</title>
        <authorList>
            <person name="Zhang P."/>
        </authorList>
    </citation>
    <scope>NUCLEOTIDE SEQUENCE</scope>
    <source>
        <strain evidence="2">ZSDZ42</strain>
    </source>
</reference>
<comment type="caution">
    <text evidence="2">The sequence shown here is derived from an EMBL/GenBank/DDBJ whole genome shotgun (WGS) entry which is preliminary data.</text>
</comment>
<dbReference type="Gene3D" id="1.10.10.10">
    <property type="entry name" value="Winged helix-like DNA-binding domain superfamily/Winged helix DNA-binding domain"/>
    <property type="match status" value="1"/>
</dbReference>
<accession>A0ABT5R0D0</accession>
<name>A0ABT5R0D0_9GAMM</name>